<evidence type="ECO:0000313" key="2">
    <source>
        <dbReference type="EMBL" id="CAG8548503.1"/>
    </source>
</evidence>
<dbReference type="EMBL" id="CAJVPL010001036">
    <property type="protein sequence ID" value="CAG8548503.1"/>
    <property type="molecule type" value="Genomic_DNA"/>
</dbReference>
<dbReference type="Proteomes" id="UP000789831">
    <property type="component" value="Unassembled WGS sequence"/>
</dbReference>
<reference evidence="2" key="1">
    <citation type="submission" date="2021-06" db="EMBL/GenBank/DDBJ databases">
        <authorList>
            <person name="Kallberg Y."/>
            <person name="Tangrot J."/>
            <person name="Rosling A."/>
        </authorList>
    </citation>
    <scope>NUCLEOTIDE SEQUENCE</scope>
    <source>
        <strain evidence="2">MT106</strain>
    </source>
</reference>
<dbReference type="AlphaFoldDB" id="A0A9N9B070"/>
<sequence>MSPQIPSDPSIKNIEKSILALTNDINRMRTETEWKSEIRSQGQESTSHRSEYPDETETLWVEFTALFDERRKREGRSPTKMYNALADEIGLSPATLASFYRHQRSPQRTSLDKIGTWVEKEGKKKDTYFSNIGSSNEFNNDS</sequence>
<name>A0A9N9B070_9GLOM</name>
<protein>
    <submittedName>
        <fullName evidence="2">11622_t:CDS:1</fullName>
    </submittedName>
</protein>
<evidence type="ECO:0000313" key="3">
    <source>
        <dbReference type="Proteomes" id="UP000789831"/>
    </source>
</evidence>
<accession>A0A9N9B070</accession>
<gene>
    <name evidence="2" type="ORF">AGERDE_LOCUS6543</name>
</gene>
<feature type="region of interest" description="Disordered" evidence="1">
    <location>
        <begin position="32"/>
        <end position="54"/>
    </location>
</feature>
<keyword evidence="3" id="KW-1185">Reference proteome</keyword>
<dbReference type="OrthoDB" id="2400707at2759"/>
<organism evidence="2 3">
    <name type="scientific">Ambispora gerdemannii</name>
    <dbReference type="NCBI Taxonomy" id="144530"/>
    <lineage>
        <taxon>Eukaryota</taxon>
        <taxon>Fungi</taxon>
        <taxon>Fungi incertae sedis</taxon>
        <taxon>Mucoromycota</taxon>
        <taxon>Glomeromycotina</taxon>
        <taxon>Glomeromycetes</taxon>
        <taxon>Archaeosporales</taxon>
        <taxon>Ambisporaceae</taxon>
        <taxon>Ambispora</taxon>
    </lineage>
</organism>
<evidence type="ECO:0000256" key="1">
    <source>
        <dbReference type="SAM" id="MobiDB-lite"/>
    </source>
</evidence>
<proteinExistence type="predicted"/>
<comment type="caution">
    <text evidence="2">The sequence shown here is derived from an EMBL/GenBank/DDBJ whole genome shotgun (WGS) entry which is preliminary data.</text>
</comment>